<feature type="region of interest" description="Disordered" evidence="6">
    <location>
        <begin position="3060"/>
        <end position="3091"/>
    </location>
</feature>
<keyword evidence="13" id="KW-1185">Reference proteome</keyword>
<keyword evidence="4" id="KW-0808">Transferase</keyword>
<dbReference type="InterPro" id="IPR018201">
    <property type="entry name" value="Ketoacyl_synth_AS"/>
</dbReference>
<organism evidence="12 13">
    <name type="scientific">Porites lobata</name>
    <dbReference type="NCBI Taxonomy" id="104759"/>
    <lineage>
        <taxon>Eukaryota</taxon>
        <taxon>Metazoa</taxon>
        <taxon>Cnidaria</taxon>
        <taxon>Anthozoa</taxon>
        <taxon>Hexacorallia</taxon>
        <taxon>Scleractinia</taxon>
        <taxon>Fungiina</taxon>
        <taxon>Poritidae</taxon>
        <taxon>Porites</taxon>
    </lineage>
</organism>
<gene>
    <name evidence="12" type="ORF">PLOB_00032414</name>
</gene>
<dbReference type="Gene3D" id="3.90.180.10">
    <property type="entry name" value="Medium-chain alcohol dehydrogenases, catalytic domain"/>
    <property type="match status" value="1"/>
</dbReference>
<dbReference type="InterPro" id="IPR001031">
    <property type="entry name" value="Thioesterase"/>
</dbReference>
<dbReference type="PANTHER" id="PTHR43775">
    <property type="entry name" value="FATTY ACID SYNTHASE"/>
    <property type="match status" value="1"/>
</dbReference>
<dbReference type="Gene3D" id="3.40.366.10">
    <property type="entry name" value="Malonyl-Coenzyme A Acyl Carrier Protein, domain 2"/>
    <property type="match status" value="1"/>
</dbReference>
<dbReference type="InterPro" id="IPR009081">
    <property type="entry name" value="PP-bd_ACP"/>
</dbReference>
<dbReference type="Pfam" id="PF14765">
    <property type="entry name" value="PS-DH"/>
    <property type="match status" value="1"/>
</dbReference>
<dbReference type="SUPFAM" id="SSF82866">
    <property type="entry name" value="Multidrug efflux transporter AcrB transmembrane domain"/>
    <property type="match status" value="2"/>
</dbReference>
<dbReference type="Pfam" id="PF02801">
    <property type="entry name" value="Ketoacyl-synt_C"/>
    <property type="match status" value="1"/>
</dbReference>
<dbReference type="InterPro" id="IPR001227">
    <property type="entry name" value="Ac_transferase_dom_sf"/>
</dbReference>
<feature type="transmembrane region" description="Helical" evidence="7">
    <location>
        <begin position="53"/>
        <end position="73"/>
    </location>
</feature>
<dbReference type="InterPro" id="IPR050091">
    <property type="entry name" value="PKS_NRPS_Biosynth_Enz"/>
</dbReference>
<dbReference type="InterPro" id="IPR013968">
    <property type="entry name" value="PKS_KR"/>
</dbReference>
<keyword evidence="3" id="KW-0597">Phosphoprotein</keyword>
<evidence type="ECO:0000259" key="10">
    <source>
        <dbReference type="PROSITE" id="PS52004"/>
    </source>
</evidence>
<dbReference type="EC" id="3.1.2.14" evidence="1"/>
<comment type="caution">
    <text evidence="12">The sequence shown here is derived from an EMBL/GenBank/DDBJ whole genome shotgun (WGS) entry which is preliminary data.</text>
</comment>
<evidence type="ECO:0000313" key="13">
    <source>
        <dbReference type="Proteomes" id="UP001159405"/>
    </source>
</evidence>
<dbReference type="CDD" id="cd00833">
    <property type="entry name" value="PKS"/>
    <property type="match status" value="1"/>
</dbReference>
<dbReference type="Pfam" id="PF00698">
    <property type="entry name" value="Acyl_transf_1"/>
    <property type="match status" value="1"/>
</dbReference>
<feature type="domain" description="Carrier" evidence="8">
    <location>
        <begin position="2982"/>
        <end position="3059"/>
    </location>
</feature>
<feature type="transmembrane region" description="Helical" evidence="7">
    <location>
        <begin position="321"/>
        <end position="342"/>
    </location>
</feature>
<dbReference type="Pfam" id="PF00975">
    <property type="entry name" value="Thioesterase"/>
    <property type="match status" value="1"/>
</dbReference>
<evidence type="ECO:0000256" key="1">
    <source>
        <dbReference type="ARBA" id="ARBA00012480"/>
    </source>
</evidence>
<feature type="transmembrane region" description="Helical" evidence="7">
    <location>
        <begin position="694"/>
        <end position="711"/>
    </location>
</feature>
<dbReference type="SMART" id="SM00827">
    <property type="entry name" value="PKS_AT"/>
    <property type="match status" value="1"/>
</dbReference>
<dbReference type="InterPro" id="IPR020807">
    <property type="entry name" value="PKS_DH"/>
</dbReference>
<feature type="transmembrane region" description="Helical" evidence="7">
    <location>
        <begin position="295"/>
        <end position="315"/>
    </location>
</feature>
<evidence type="ECO:0000256" key="3">
    <source>
        <dbReference type="ARBA" id="ARBA00022553"/>
    </source>
</evidence>
<dbReference type="InterPro" id="IPR042104">
    <property type="entry name" value="PKS_dehydratase_sf"/>
</dbReference>
<dbReference type="Gene3D" id="3.40.47.10">
    <property type="match status" value="1"/>
</dbReference>
<evidence type="ECO:0000259" key="11">
    <source>
        <dbReference type="PROSITE" id="PS52019"/>
    </source>
</evidence>
<dbReference type="SMART" id="SM00822">
    <property type="entry name" value="PKS_KR"/>
    <property type="match status" value="1"/>
</dbReference>
<dbReference type="InterPro" id="IPR011032">
    <property type="entry name" value="GroES-like_sf"/>
</dbReference>
<dbReference type="PROSITE" id="PS52019">
    <property type="entry name" value="PKS_MFAS_DH"/>
    <property type="match status" value="1"/>
</dbReference>
<accession>A0ABN8P1C4</accession>
<feature type="active site" description="Proton acceptor; for dehydratase activity" evidence="5">
    <location>
        <position position="1846"/>
    </location>
</feature>
<feature type="region of interest" description="C-terminal hotdog fold" evidence="5">
    <location>
        <begin position="1959"/>
        <end position="2106"/>
    </location>
</feature>
<dbReference type="InterPro" id="IPR014043">
    <property type="entry name" value="Acyl_transferase_dom"/>
</dbReference>
<dbReference type="InterPro" id="IPR014031">
    <property type="entry name" value="Ketoacyl_synth_C"/>
</dbReference>
<dbReference type="InterPro" id="IPR029058">
    <property type="entry name" value="AB_hydrolase_fold"/>
</dbReference>
<feature type="domain" description="Ketosynthase family 3 (KS3)" evidence="10">
    <location>
        <begin position="885"/>
        <end position="1315"/>
    </location>
</feature>
<dbReference type="PROSITE" id="PS52004">
    <property type="entry name" value="KS3_2"/>
    <property type="match status" value="1"/>
</dbReference>
<feature type="transmembrane region" description="Helical" evidence="7">
    <location>
        <begin position="749"/>
        <end position="771"/>
    </location>
</feature>
<feature type="non-terminal residue" evidence="12">
    <location>
        <position position="1"/>
    </location>
</feature>
<dbReference type="Pfam" id="PF00109">
    <property type="entry name" value="ketoacyl-synt"/>
    <property type="match status" value="1"/>
</dbReference>
<dbReference type="SUPFAM" id="SSF53474">
    <property type="entry name" value="alpha/beta-Hydrolases"/>
    <property type="match status" value="1"/>
</dbReference>
<dbReference type="SUPFAM" id="SSF55048">
    <property type="entry name" value="Probable ACP-binding domain of malonyl-CoA ACP transacylase"/>
    <property type="match status" value="1"/>
</dbReference>
<feature type="active site" description="Proton donor; for dehydratase activity" evidence="5">
    <location>
        <position position="2024"/>
    </location>
</feature>
<dbReference type="SUPFAM" id="SSF51735">
    <property type="entry name" value="NAD(P)-binding Rossmann-fold domains"/>
    <property type="match status" value="2"/>
</dbReference>
<feature type="transmembrane region" description="Helical" evidence="7">
    <location>
        <begin position="354"/>
        <end position="372"/>
    </location>
</feature>
<feature type="domain" description="PKS/mFAS DH" evidence="11">
    <location>
        <begin position="1813"/>
        <end position="2106"/>
    </location>
</feature>
<dbReference type="SMART" id="SM00826">
    <property type="entry name" value="PKS_DH"/>
    <property type="match status" value="1"/>
</dbReference>
<protein>
    <recommendedName>
        <fullName evidence="1">oleoyl-[acyl-carrier-protein] hydrolase</fullName>
        <ecNumber evidence="1">3.1.2.14</ecNumber>
    </recommendedName>
</protein>
<proteinExistence type="predicted"/>
<dbReference type="EMBL" id="CALNXK010000042">
    <property type="protein sequence ID" value="CAH3126429.1"/>
    <property type="molecule type" value="Genomic_DNA"/>
</dbReference>
<feature type="transmembrane region" description="Helical" evidence="7">
    <location>
        <begin position="824"/>
        <end position="847"/>
    </location>
</feature>
<dbReference type="Pfam" id="PF21089">
    <property type="entry name" value="PKS_DH_N"/>
    <property type="match status" value="1"/>
</dbReference>
<evidence type="ECO:0000256" key="4">
    <source>
        <dbReference type="ARBA" id="ARBA00022679"/>
    </source>
</evidence>
<keyword evidence="7" id="KW-0812">Transmembrane</keyword>
<dbReference type="InterPro" id="IPR016039">
    <property type="entry name" value="Thiolase-like"/>
</dbReference>
<dbReference type="PROSITE" id="PS50075">
    <property type="entry name" value="CARRIER"/>
    <property type="match status" value="1"/>
</dbReference>
<evidence type="ECO:0000256" key="6">
    <source>
        <dbReference type="SAM" id="MobiDB-lite"/>
    </source>
</evidence>
<evidence type="ECO:0000256" key="5">
    <source>
        <dbReference type="PROSITE-ProRule" id="PRU01363"/>
    </source>
</evidence>
<keyword evidence="7" id="KW-1133">Transmembrane helix</keyword>
<dbReference type="SUPFAM" id="SSF53901">
    <property type="entry name" value="Thiolase-like"/>
    <property type="match status" value="1"/>
</dbReference>
<evidence type="ECO:0000259" key="8">
    <source>
        <dbReference type="PROSITE" id="PS50075"/>
    </source>
</evidence>
<dbReference type="InterPro" id="IPR049900">
    <property type="entry name" value="PKS_mFAS_DH"/>
</dbReference>
<reference evidence="12 13" key="1">
    <citation type="submission" date="2022-05" db="EMBL/GenBank/DDBJ databases">
        <authorList>
            <consortium name="Genoscope - CEA"/>
            <person name="William W."/>
        </authorList>
    </citation>
    <scope>NUCLEOTIDE SEQUENCE [LARGE SCALE GENOMIC DNA]</scope>
</reference>
<dbReference type="Pfam" id="PF12349">
    <property type="entry name" value="Sterol-sensing"/>
    <property type="match status" value="1"/>
</dbReference>
<keyword evidence="2" id="KW-0596">Phosphopantetheine</keyword>
<dbReference type="InterPro" id="IPR049552">
    <property type="entry name" value="PKS_DH_N"/>
</dbReference>
<sequence length="3440" mass="384260">RSFDFYEGDNEHRPGRTIITGGLWNVSFHIVTAYDKFLQKIGFFLANRRPLDLLLLSLFFFVASCFGFIRLSVEQPSSKQFIVADGQTRIDLKYAAQFFPLLHSRQEQIILIPKQNRNILDEECLKEAVLVHQTVLNISNYQNLCFRKSSALPTRSTEIPDQQTCVVSNPLDFAGANFEHLSNLSLILAREKSYPRTTFSDGQSLETSYRQMLGSFRVNNKTRLPTAQAEALRISYFIRKTTNEEQDQEVLDFETSFEHMVSSIENRLKYSSLFYRSGKSTDIALQQVLKADMRVIYLSLLTVIFLALFFVYITVHNITSLTAALFLLSTGLLPFICSAGIVSMVGISFSPTTFFIPFLLLGKATSDLAFFLNEWDRLHNVLSIEYRVTSCIARVGTVQVFSALCGTILVGIAIKSSFEVISRFFLVTLIAYVLVSGASFLITAALTRLLESQLKPLNTFCAQPCDKRERGKVHNKMRNFVKNFPRLQTSFGGKVFSLFILICFISFFVLSALYGGERTGATENLNRQHNNFNKFNEAQKKFFGKLADVSIVFSRETDYSQKAIQDQMLQICKTLGKASYSQTKPVCWITALSNWARNGNESCLNSQFYRCLKRFLNTSHSVSFRQDVRFHENNPRSTSLASRFHVNLELHKRLYKNRESLDKLRDDLKLSPKAKPVSKTFFKIEDLSSLESETVLLLIIATVVVFVTTLLSSTSLRISICLTLLFGLLIAETVTFMEVWTINLNHITFISLYFTVVLAQNFSVQVGHSFIFSDKPVVRERGSKALCSVGWPIFVAAFLEISGSISLGFIFPSLQNIFLRLIPVVFALGLIHALVILPPALTLIFGFRNSFDVQKMLLKQTKQKRRKMSVEIRYVDTPLRATSKRSAISIVGISCRFPGANNKTLFWNLLEQGRSSITDFPQNRKEEHEKFFRLYHHKRFVNGRHCAVRGSYLDDILSFDNTFFGISDQEARGMDPQQRMLLEVVYEAIEDAGMRLEDLQRCRTGVFLGVMNLEYSTLIVHPSNYNNIDQFSSTGITASILANRVSFCLNLTGPSIAVDTACSSSLTALKLACDHLVNGDCDIAIVCAPNIILSHAMQIVSSMAGLLAPDGRCKSFDASGDGYGRGEGFAAVVLKLSGAALNDKDDAYCEIIACGMNNDGHNAVPMTAPSAKTQAALFRMVLDQAGLNPEEVDYLEAHGTGTAIGDVIEVTSIGDVYTRGATRQLKIGSVKSNLNHTESTSGLAGLIKVALMIKNKRFVPTVNIRVLNPKLKLNEKGLIVQQTNEPWITERGKPRIGAVNSFGYGGTNVHVLVREVAVKPSLDEDNGKSRRPHHILTLTAPSQEALKRMARLYAQWLEDEAEENATFVENLCYSLNERRSQFSHRLALTFEAVSEASKILTEYANDSVGVERVVAYGEINAADPKLVFLFGGQGSQWYAMGRQLIEIEPVFKDAFLTVHNLIKDLGKSMSLLDEIMASEEKSRIADNSIAQPATFAIQYATAKLLMSWRIYPSVVLGHSLGEIAASCVAGIITLKEAVQLVLARSSLQDQCPSNGSMAALGMSEERARALLDELKLTATLCIAAINDAESVTVSGDVESVEALGHHIAIHEKDTFWRVLGTKRAFHSSHMEFIKGPFQAALKRISLHPKLSKIPVYSTVDGGVLCGQEFNNEYWWRNIRCPVQFYPAVKRLFEDGYKQVVEISTQPILAHYVRKIASQVNLQEEALPIVMETLPRKRLPVKEQCKSFLLNTVCKLYTLGFPIDWTCVQQNSSAKFVRSLTYPWLKNPLWYRERPPETIIQTPDVKPNAVTRLHPFLGKVNQTSLYSGLHCWETEIDLHHFPDLRDHALIQGTTVMPGAAYLEMAFAMAMDQFVHVAGLELTDVKLLSLLTLPDTQVRSLRLRLLKTKRTGEAEYYITCVQEDHAEIYLSKGKIYTDLLQTKKTVSASNLVGPAISELMEDMERMPNNEFRELTEKFGFKYGPSFSIIKEVWKRKKEGLCLIDIKEAHTIQEESKRYVVHPSILDACLQSCFIPLASSLTGEKSVVPVGFKSIALNDLPSTKQLYCHVTEYVSDSERFDVTLMSPTGCVLLTMTDLRVKEITSSSRQLSLADLAYDVRWSEAELTIQRESSNPLHCIVLKDSSHLSNYLVSSLEAREVSVISVNPPDGQFFDTEVQDTIKIAFAEIPAINSSSLRVVNLWPMDTSLLPGDVDVIEQAQQLAFGSSAFLIRLLIEKELMDSRLFLVTELTQLLDTCDSSGKGKSIPWGATVWGLKRTANLEEVNLRVTAVDLCDKEDKREVDSLVDEILGGSIEDEVAFRDGRRFISRLVRADLHQDMCKTITRKESKNKRHLYLTTAPSSKSLCLREQCFPKTTEVEVIVEVSYCWTPSETLFDVSKPNGCVFVSGKVTDLPGSGKITLQIGDDVCGVIPSGRVARFIPIPVSNVFLKPPKLTMKQATCLPACLALAYHTLQKAAAGATKQKLLIHEANRGPGPATVVLGNTLGHRVFCTISDTCSSSTKSLLTGLGAESVKRQSSTAYNDDLNDPFDAVVFLNPPFPNVLHRSGPSLKRGGKVIILSNDFEGDVIFPANKNLKYERENILDILRPPSAFEELSMRSMQILETKGVSPALLGLKIECLDLVASIKAFNEFFDRTSSLKDEVAQSSNISFFIQALGTFEEAEKLQEIPVLPQGLDECGLKENKSYLVAGGVRGFGFEVARWMAENGAKSIVLLGRSVPSDSKIQEVRQIEKRTGAAIHIIQVDISNPKQMSSLENRLQSLPNVAGIVHTAMILRDEFIKELKLQSFNEVMGPKIKGSFLLHQMSLEMDLDFFVMFSSMASIVGNVGQSSYSACNAFQDSLAQYRRHVLGLPGLAINWRPISGAGVMERETGIAKLLTLAGLGFVDAKDGVKHMVKVLTEEPGRCQISLFNVDWPLFLKSGEGLKRTLRLSIIRSTVNASDKETSSTESLAQRIVLEKDGEKRAGLINEYVSVSMTVLLGGNLLSSETDLNASLYSYGVDSTTALSLKMHLEKDLQVSFEVFYFMQPDTTPLKLVRDLTAKMNERRQGTLPSDEQSQNDKRKKTEHVQAQATEDVSPITDVSESKIQVVPLYTPEGSAIKFFCVHPSHRYALSLMPIAAGFQGQKLVSFYGLGFTDPAAVSDDWGGVHELATHYVQLISREQSHGPYFLGGYSYGGLLAYEMASLLTAQNQRVEFVAMIDTFPWTQPSSTVAIRQPYMQGHENSQRRHVELQFENYLRKLAIDSLKMTSDEYHKMREENTKEWIIEELEKRAFEKGLANFNLRTLRESLLKDQIVASRTHVEWQPAEFRYRGPLTFLKCQDACFSPISLDSSEKMWGQLVDGGTTVLVCPGNHYSMSESPNATVTGSILATALAFKYRLLFPEFPRHTRTFSQRRAVEKLSSGAAVFLHSKKGNDIIYIYTFQ</sequence>
<dbReference type="SMART" id="SM00825">
    <property type="entry name" value="PKS_KS"/>
    <property type="match status" value="1"/>
</dbReference>
<feature type="transmembrane region" description="Helical" evidence="7">
    <location>
        <begin position="495"/>
        <end position="515"/>
    </location>
</feature>
<dbReference type="Gene3D" id="3.10.129.110">
    <property type="entry name" value="Polyketide synthase dehydratase"/>
    <property type="match status" value="1"/>
</dbReference>
<dbReference type="SUPFAM" id="SSF52151">
    <property type="entry name" value="FabD/lysophospholipase-like"/>
    <property type="match status" value="1"/>
</dbReference>
<feature type="transmembrane region" description="Helical" evidence="7">
    <location>
        <begin position="424"/>
        <end position="446"/>
    </location>
</feature>
<evidence type="ECO:0000313" key="12">
    <source>
        <dbReference type="EMBL" id="CAH3126429.1"/>
    </source>
</evidence>
<dbReference type="PROSITE" id="PS00606">
    <property type="entry name" value="KS3_1"/>
    <property type="match status" value="1"/>
</dbReference>
<evidence type="ECO:0000259" key="9">
    <source>
        <dbReference type="PROSITE" id="PS50156"/>
    </source>
</evidence>
<name>A0ABN8P1C4_9CNID</name>
<feature type="transmembrane region" description="Helical" evidence="7">
    <location>
        <begin position="791"/>
        <end position="812"/>
    </location>
</feature>
<dbReference type="Pfam" id="PF22621">
    <property type="entry name" value="CurL-like_PKS_C"/>
    <property type="match status" value="1"/>
</dbReference>
<dbReference type="InterPro" id="IPR016035">
    <property type="entry name" value="Acyl_Trfase/lysoPLipase"/>
</dbReference>
<feature type="transmembrane region" description="Helical" evidence="7">
    <location>
        <begin position="392"/>
        <end position="412"/>
    </location>
</feature>
<dbReference type="SUPFAM" id="SSF50129">
    <property type="entry name" value="GroES-like"/>
    <property type="match status" value="1"/>
</dbReference>
<evidence type="ECO:0000256" key="2">
    <source>
        <dbReference type="ARBA" id="ARBA00022450"/>
    </source>
</evidence>
<dbReference type="InterPro" id="IPR014030">
    <property type="entry name" value="Ketoacyl_synth_N"/>
</dbReference>
<feature type="domain" description="SSD" evidence="9">
    <location>
        <begin position="292"/>
        <end position="449"/>
    </location>
</feature>
<dbReference type="InterPro" id="IPR000731">
    <property type="entry name" value="SSD"/>
</dbReference>
<dbReference type="PANTHER" id="PTHR43775:SF37">
    <property type="entry name" value="SI:DKEY-61P9.11"/>
    <property type="match status" value="1"/>
</dbReference>
<dbReference type="Proteomes" id="UP001159405">
    <property type="component" value="Unassembled WGS sequence"/>
</dbReference>
<dbReference type="PROSITE" id="PS50156">
    <property type="entry name" value="SSD"/>
    <property type="match status" value="1"/>
</dbReference>
<dbReference type="InterPro" id="IPR020841">
    <property type="entry name" value="PKS_Beta-ketoAc_synthase_dom"/>
</dbReference>
<dbReference type="InterPro" id="IPR036291">
    <property type="entry name" value="NAD(P)-bd_dom_sf"/>
</dbReference>
<dbReference type="Pfam" id="PF08659">
    <property type="entry name" value="KR"/>
    <property type="match status" value="1"/>
</dbReference>
<evidence type="ECO:0000256" key="7">
    <source>
        <dbReference type="SAM" id="Phobius"/>
    </source>
</evidence>
<feature type="transmembrane region" description="Helical" evidence="7">
    <location>
        <begin position="717"/>
        <end position="737"/>
    </location>
</feature>
<feature type="region of interest" description="N-terminal hotdog fold" evidence="5">
    <location>
        <begin position="1813"/>
        <end position="1940"/>
    </location>
</feature>
<dbReference type="Gene3D" id="3.40.50.1820">
    <property type="entry name" value="alpha/beta hydrolase"/>
    <property type="match status" value="1"/>
</dbReference>
<dbReference type="InterPro" id="IPR057326">
    <property type="entry name" value="KR_dom"/>
</dbReference>
<keyword evidence="7" id="KW-0472">Membrane</keyword>
<dbReference type="Gene3D" id="3.30.70.3290">
    <property type="match status" value="1"/>
</dbReference>
<dbReference type="InterPro" id="IPR049551">
    <property type="entry name" value="PKS_DH_C"/>
</dbReference>
<dbReference type="InterPro" id="IPR016036">
    <property type="entry name" value="Malonyl_transacylase_ACP-bd"/>
</dbReference>
<dbReference type="Gene3D" id="1.20.1640.10">
    <property type="entry name" value="Multidrug efflux transporter AcrB transmembrane domain"/>
    <property type="match status" value="2"/>
</dbReference>
<dbReference type="InterPro" id="IPR053958">
    <property type="entry name" value="HMGCR/SNAP/NPC1-like_SSD"/>
</dbReference>
<dbReference type="Gene3D" id="3.40.50.720">
    <property type="entry name" value="NAD(P)-binding Rossmann-like Domain"/>
    <property type="match status" value="3"/>
</dbReference>